<proteinExistence type="predicted"/>
<comment type="caution">
    <text evidence="4">The sequence shown here is derived from an EMBL/GenBank/DDBJ whole genome shotgun (WGS) entry which is preliminary data.</text>
</comment>
<reference evidence="4 5" key="1">
    <citation type="submission" date="2017-09" db="EMBL/GenBank/DDBJ databases">
        <title>Depth-based differentiation of microbial function through sediment-hosted aquifers and enrichment of novel symbionts in the deep terrestrial subsurface.</title>
        <authorList>
            <person name="Probst A.J."/>
            <person name="Ladd B."/>
            <person name="Jarett J.K."/>
            <person name="Geller-Mcgrath D.E."/>
            <person name="Sieber C.M."/>
            <person name="Emerson J.B."/>
            <person name="Anantharaman K."/>
            <person name="Thomas B.C."/>
            <person name="Malmstrom R."/>
            <person name="Stieglmeier M."/>
            <person name="Klingl A."/>
            <person name="Woyke T."/>
            <person name="Ryan C.M."/>
            <person name="Banfield J.F."/>
        </authorList>
    </citation>
    <scope>NUCLEOTIDE SEQUENCE [LARGE SCALE GENOMIC DNA]</scope>
    <source>
        <strain evidence="4">CG11_big_fil_rev_8_21_14_0_20_42_13</strain>
    </source>
</reference>
<name>A0A2H0LY65_9BACT</name>
<dbReference type="InterPro" id="IPR050595">
    <property type="entry name" value="Bact_response_regulator"/>
</dbReference>
<evidence type="ECO:0000313" key="5">
    <source>
        <dbReference type="Proteomes" id="UP000229641"/>
    </source>
</evidence>
<evidence type="ECO:0000256" key="2">
    <source>
        <dbReference type="PROSITE-ProRule" id="PRU00169"/>
    </source>
</evidence>
<keyword evidence="1 2" id="KW-0597">Phosphoprotein</keyword>
<sequence>MRILIADDDEQYCLALKKYLEKKRDCQISLAYDGDEARHCIESNIYDVVLIDCEMPRCSGIDLIRVIKKENPQAKIIMVSGYQGIGEDFAKCAGVTEFLRKPFAIQTIDDILTRYEA</sequence>
<dbReference type="InterPro" id="IPR001789">
    <property type="entry name" value="Sig_transdc_resp-reg_receiver"/>
</dbReference>
<dbReference type="PROSITE" id="PS50110">
    <property type="entry name" value="RESPONSE_REGULATORY"/>
    <property type="match status" value="1"/>
</dbReference>
<dbReference type="SUPFAM" id="SSF52172">
    <property type="entry name" value="CheY-like"/>
    <property type="match status" value="1"/>
</dbReference>
<evidence type="ECO:0000259" key="3">
    <source>
        <dbReference type="PROSITE" id="PS50110"/>
    </source>
</evidence>
<dbReference type="AlphaFoldDB" id="A0A2H0LY65"/>
<protein>
    <recommendedName>
        <fullName evidence="3">Response regulatory domain-containing protein</fullName>
    </recommendedName>
</protein>
<dbReference type="Pfam" id="PF00072">
    <property type="entry name" value="Response_reg"/>
    <property type="match status" value="1"/>
</dbReference>
<dbReference type="PANTHER" id="PTHR44591">
    <property type="entry name" value="STRESS RESPONSE REGULATOR PROTEIN 1"/>
    <property type="match status" value="1"/>
</dbReference>
<evidence type="ECO:0000256" key="1">
    <source>
        <dbReference type="ARBA" id="ARBA00022553"/>
    </source>
</evidence>
<dbReference type="Gene3D" id="3.40.50.2300">
    <property type="match status" value="1"/>
</dbReference>
<gene>
    <name evidence="4" type="ORF">COV72_03530</name>
</gene>
<dbReference type="SMART" id="SM00448">
    <property type="entry name" value="REC"/>
    <property type="match status" value="1"/>
</dbReference>
<feature type="modified residue" description="4-aspartylphosphate" evidence="2">
    <location>
        <position position="52"/>
    </location>
</feature>
<dbReference type="CDD" id="cd17546">
    <property type="entry name" value="REC_hyHK_CKI1_RcsC-like"/>
    <property type="match status" value="1"/>
</dbReference>
<dbReference type="InterPro" id="IPR011006">
    <property type="entry name" value="CheY-like_superfamily"/>
</dbReference>
<dbReference type="GO" id="GO:0000160">
    <property type="term" value="P:phosphorelay signal transduction system"/>
    <property type="evidence" value="ECO:0007669"/>
    <property type="project" value="InterPro"/>
</dbReference>
<dbReference type="EMBL" id="PCWA01000051">
    <property type="protein sequence ID" value="PIQ89331.1"/>
    <property type="molecule type" value="Genomic_DNA"/>
</dbReference>
<organism evidence="4 5">
    <name type="scientific">Candidatus Ghiorseimicrobium undicola</name>
    <dbReference type="NCBI Taxonomy" id="1974746"/>
    <lineage>
        <taxon>Bacteria</taxon>
        <taxon>Pseudomonadati</taxon>
        <taxon>Candidatus Omnitrophota</taxon>
        <taxon>Candidatus Ghiorseimicrobium</taxon>
    </lineage>
</organism>
<dbReference type="Proteomes" id="UP000229641">
    <property type="component" value="Unassembled WGS sequence"/>
</dbReference>
<dbReference type="PANTHER" id="PTHR44591:SF3">
    <property type="entry name" value="RESPONSE REGULATORY DOMAIN-CONTAINING PROTEIN"/>
    <property type="match status" value="1"/>
</dbReference>
<evidence type="ECO:0000313" key="4">
    <source>
        <dbReference type="EMBL" id="PIQ89331.1"/>
    </source>
</evidence>
<feature type="domain" description="Response regulatory" evidence="3">
    <location>
        <begin position="2"/>
        <end position="116"/>
    </location>
</feature>
<accession>A0A2H0LY65</accession>